<evidence type="ECO:0000256" key="1">
    <source>
        <dbReference type="SAM" id="MobiDB-lite"/>
    </source>
</evidence>
<dbReference type="InterPro" id="IPR010982">
    <property type="entry name" value="Lambda_DNA-bd_dom_sf"/>
</dbReference>
<protein>
    <recommendedName>
        <fullName evidence="2">HTH cro/C1-type domain-containing protein</fullName>
    </recommendedName>
</protein>
<feature type="compositionally biased region" description="Basic and acidic residues" evidence="1">
    <location>
        <begin position="71"/>
        <end position="83"/>
    </location>
</feature>
<feature type="region of interest" description="Disordered" evidence="1">
    <location>
        <begin position="71"/>
        <end position="95"/>
    </location>
</feature>
<evidence type="ECO:0000313" key="3">
    <source>
        <dbReference type="EMBL" id="RDK11477.1"/>
    </source>
</evidence>
<proteinExistence type="predicted"/>
<dbReference type="AlphaFoldDB" id="A0A370P0Y9"/>
<dbReference type="Proteomes" id="UP000255165">
    <property type="component" value="Unassembled WGS sequence"/>
</dbReference>
<dbReference type="SMART" id="SM00530">
    <property type="entry name" value="HTH_XRE"/>
    <property type="match status" value="1"/>
</dbReference>
<dbReference type="InterPro" id="IPR001387">
    <property type="entry name" value="Cro/C1-type_HTH"/>
</dbReference>
<accession>A0A370P0Y9</accession>
<dbReference type="RefSeq" id="WP_115013290.1">
    <property type="nucleotide sequence ID" value="NZ_QKWJ01000003.1"/>
</dbReference>
<evidence type="ECO:0000259" key="2">
    <source>
        <dbReference type="PROSITE" id="PS50943"/>
    </source>
</evidence>
<reference evidence="3 4" key="1">
    <citation type="submission" date="2018-06" db="EMBL/GenBank/DDBJ databases">
        <authorList>
            <person name="Feng T."/>
            <person name="Jeon C.O."/>
        </authorList>
    </citation>
    <scope>NUCLEOTIDE SEQUENCE [LARGE SCALE GENOMIC DNA]</scope>
    <source>
        <strain evidence="3 4">S23</strain>
    </source>
</reference>
<dbReference type="SUPFAM" id="SSF47413">
    <property type="entry name" value="lambda repressor-like DNA-binding domains"/>
    <property type="match status" value="1"/>
</dbReference>
<dbReference type="GO" id="GO:0003677">
    <property type="term" value="F:DNA binding"/>
    <property type="evidence" value="ECO:0007669"/>
    <property type="project" value="InterPro"/>
</dbReference>
<dbReference type="CDD" id="cd00093">
    <property type="entry name" value="HTH_XRE"/>
    <property type="match status" value="1"/>
</dbReference>
<dbReference type="PROSITE" id="PS50943">
    <property type="entry name" value="HTH_CROC1"/>
    <property type="match status" value="1"/>
</dbReference>
<feature type="compositionally biased region" description="Basic residues" evidence="1">
    <location>
        <begin position="84"/>
        <end position="95"/>
    </location>
</feature>
<dbReference type="EMBL" id="QKWJ01000003">
    <property type="protein sequence ID" value="RDK11477.1"/>
    <property type="molecule type" value="Genomic_DNA"/>
</dbReference>
<comment type="caution">
    <text evidence="3">The sequence shown here is derived from an EMBL/GenBank/DDBJ whole genome shotgun (WGS) entry which is preliminary data.</text>
</comment>
<gene>
    <name evidence="3" type="ORF">DN412_03700</name>
</gene>
<organism evidence="3 4">
    <name type="scientific">Cupriavidus lacunae</name>
    <dbReference type="NCBI Taxonomy" id="2666307"/>
    <lineage>
        <taxon>Bacteria</taxon>
        <taxon>Pseudomonadati</taxon>
        <taxon>Pseudomonadota</taxon>
        <taxon>Betaproteobacteria</taxon>
        <taxon>Burkholderiales</taxon>
        <taxon>Burkholderiaceae</taxon>
        <taxon>Cupriavidus</taxon>
    </lineage>
</organism>
<feature type="domain" description="HTH cro/C1-type" evidence="2">
    <location>
        <begin position="11"/>
        <end position="65"/>
    </location>
</feature>
<name>A0A370P0Y9_9BURK</name>
<keyword evidence="4" id="KW-1185">Reference proteome</keyword>
<evidence type="ECO:0000313" key="4">
    <source>
        <dbReference type="Proteomes" id="UP000255165"/>
    </source>
</evidence>
<dbReference type="Pfam" id="PF13560">
    <property type="entry name" value="HTH_31"/>
    <property type="match status" value="1"/>
</dbReference>
<dbReference type="Gene3D" id="1.10.260.40">
    <property type="entry name" value="lambda repressor-like DNA-binding domains"/>
    <property type="match status" value="1"/>
</dbReference>
<sequence>MDRTEALSRVLRRIREDKGLTQLVVADLASMSSTSISNVETHRKGLRIASFFDLCDALGVRASDVLRQAEDEAAKHRGRDRAQKARTGRPPARRG</sequence>